<sequence>MGHFRRGVSMLKAIFTAKPVRFVALVALWLAGYKLATMLDVFRPYSSLWFLPAGVTLSIFLAAPGWLKAAPFVANLLLVSPEFSQVFVDSNGGALTQALHAIRHCGIYGLVAILLPRLAEARWPAPTVKSTLTFVVLVVIAAALAAVSGVTLHVWAGNMSWQTAWSIVVQWAIGDAVAALVLPPILVPALRRLLGRDRAAPAAASGWPLHLLVVIAALAIGSQAGLLNPDLGSLWYLTLIPPIVAGVLSGFAGAAISVFFTSLATPVAAYLLAYGGEMIALSLLLTIGAAAALLIGAAVSEQREALAEVIAERAKLEDTVTARTAELADAHEFQRHLVRSLGHDLRQPLHTIAMLAEGMALRASFDEQALGQLRRIAGTMSGVLDGILNYARFDKAPAAPNRGVVGIERLFAQLEAVYAPIAAHRGVTLLVRSSDGLLVTDETLVLQALSNDLDNAIRLSQAGMTVTIRHDLRADGDALLVDDTIESELAAAPGAAGFGRGIVARICALLGAERIEGPGQHGLLLPLSLPRATPDGCADTSNS</sequence>
<dbReference type="InterPro" id="IPR005467">
    <property type="entry name" value="His_kinase_dom"/>
</dbReference>
<evidence type="ECO:0000256" key="4">
    <source>
        <dbReference type="ARBA" id="ARBA00022475"/>
    </source>
</evidence>
<evidence type="ECO:0000256" key="5">
    <source>
        <dbReference type="ARBA" id="ARBA00022679"/>
    </source>
</evidence>
<keyword evidence="11" id="KW-0902">Two-component regulatory system</keyword>
<feature type="transmembrane region" description="Helical" evidence="13">
    <location>
        <begin position="168"/>
        <end position="187"/>
    </location>
</feature>
<feature type="transmembrane region" description="Helical" evidence="13">
    <location>
        <begin position="279"/>
        <end position="299"/>
    </location>
</feature>
<dbReference type="CDD" id="cd00082">
    <property type="entry name" value="HisKA"/>
    <property type="match status" value="1"/>
</dbReference>
<dbReference type="Gene3D" id="1.10.287.130">
    <property type="match status" value="1"/>
</dbReference>
<feature type="transmembrane region" description="Helical" evidence="13">
    <location>
        <begin position="239"/>
        <end position="272"/>
    </location>
</feature>
<evidence type="ECO:0000256" key="12">
    <source>
        <dbReference type="ARBA" id="ARBA00023136"/>
    </source>
</evidence>
<reference evidence="16" key="1">
    <citation type="submission" date="2017-04" db="EMBL/GenBank/DDBJ databases">
        <authorList>
            <person name="Varghese N."/>
            <person name="Submissions S."/>
        </authorList>
    </citation>
    <scope>NUCLEOTIDE SEQUENCE [LARGE SCALE GENOMIC DNA]</scope>
</reference>
<dbReference type="InterPro" id="IPR003661">
    <property type="entry name" value="HisK_dim/P_dom"/>
</dbReference>
<dbReference type="PANTHER" id="PTHR42878">
    <property type="entry name" value="TWO-COMPONENT HISTIDINE KINASE"/>
    <property type="match status" value="1"/>
</dbReference>
<dbReference type="GO" id="GO:0005524">
    <property type="term" value="F:ATP binding"/>
    <property type="evidence" value="ECO:0007669"/>
    <property type="project" value="UniProtKB-KW"/>
</dbReference>
<evidence type="ECO:0000256" key="9">
    <source>
        <dbReference type="ARBA" id="ARBA00022840"/>
    </source>
</evidence>
<feature type="domain" description="Histidine kinase" evidence="14">
    <location>
        <begin position="340"/>
        <end position="533"/>
    </location>
</feature>
<keyword evidence="4" id="KW-1003">Cell membrane</keyword>
<dbReference type="AlphaFoldDB" id="A0A1Y6EDR3"/>
<feature type="transmembrane region" description="Helical" evidence="13">
    <location>
        <begin position="20"/>
        <end position="36"/>
    </location>
</feature>
<dbReference type="GO" id="GO:0007234">
    <property type="term" value="P:osmosensory signaling via phosphorelay pathway"/>
    <property type="evidence" value="ECO:0007669"/>
    <property type="project" value="TreeGrafter"/>
</dbReference>
<evidence type="ECO:0000256" key="11">
    <source>
        <dbReference type="ARBA" id="ARBA00023012"/>
    </source>
</evidence>
<dbReference type="PANTHER" id="PTHR42878:SF7">
    <property type="entry name" value="SENSOR HISTIDINE KINASE GLRK"/>
    <property type="match status" value="1"/>
</dbReference>
<dbReference type="InterPro" id="IPR050351">
    <property type="entry name" value="BphY/WalK/GraS-like"/>
</dbReference>
<evidence type="ECO:0000256" key="6">
    <source>
        <dbReference type="ARBA" id="ARBA00022692"/>
    </source>
</evidence>
<evidence type="ECO:0000313" key="16">
    <source>
        <dbReference type="Proteomes" id="UP000194474"/>
    </source>
</evidence>
<comment type="catalytic activity">
    <reaction evidence="1">
        <text>ATP + protein L-histidine = ADP + protein N-phospho-L-histidine.</text>
        <dbReference type="EC" id="2.7.13.3"/>
    </reaction>
</comment>
<proteinExistence type="predicted"/>
<keyword evidence="6 13" id="KW-0812">Transmembrane</keyword>
<dbReference type="SUPFAM" id="SSF47384">
    <property type="entry name" value="Homodimeric domain of signal transducing histidine kinase"/>
    <property type="match status" value="1"/>
</dbReference>
<dbReference type="InterPro" id="IPR007895">
    <property type="entry name" value="MASE1"/>
</dbReference>
<keyword evidence="10 13" id="KW-1133">Transmembrane helix</keyword>
<gene>
    <name evidence="15" type="ORF">SAMN06295905_0127</name>
</gene>
<dbReference type="EMBL" id="FXWK01000001">
    <property type="protein sequence ID" value="SMQ58752.1"/>
    <property type="molecule type" value="Genomic_DNA"/>
</dbReference>
<dbReference type="SMART" id="SM00388">
    <property type="entry name" value="HisKA"/>
    <property type="match status" value="1"/>
</dbReference>
<evidence type="ECO:0000256" key="3">
    <source>
        <dbReference type="ARBA" id="ARBA00012438"/>
    </source>
</evidence>
<dbReference type="OrthoDB" id="9774458at2"/>
<dbReference type="EC" id="2.7.13.3" evidence="3"/>
<keyword evidence="8 15" id="KW-0418">Kinase</keyword>
<evidence type="ECO:0000256" key="8">
    <source>
        <dbReference type="ARBA" id="ARBA00022777"/>
    </source>
</evidence>
<keyword evidence="9" id="KW-0067">ATP-binding</keyword>
<accession>A0A1Y6EDR3</accession>
<evidence type="ECO:0000256" key="2">
    <source>
        <dbReference type="ARBA" id="ARBA00004651"/>
    </source>
</evidence>
<evidence type="ECO:0000313" key="15">
    <source>
        <dbReference type="EMBL" id="SMQ58752.1"/>
    </source>
</evidence>
<name>A0A1Y6EDR3_9HYPH</name>
<dbReference type="PROSITE" id="PS50109">
    <property type="entry name" value="HIS_KIN"/>
    <property type="match status" value="1"/>
</dbReference>
<dbReference type="InterPro" id="IPR036097">
    <property type="entry name" value="HisK_dim/P_sf"/>
</dbReference>
<dbReference type="GO" id="GO:0030295">
    <property type="term" value="F:protein kinase activator activity"/>
    <property type="evidence" value="ECO:0007669"/>
    <property type="project" value="TreeGrafter"/>
</dbReference>
<evidence type="ECO:0000256" key="13">
    <source>
        <dbReference type="SAM" id="Phobius"/>
    </source>
</evidence>
<evidence type="ECO:0000259" key="14">
    <source>
        <dbReference type="PROSITE" id="PS50109"/>
    </source>
</evidence>
<keyword evidence="12 13" id="KW-0472">Membrane</keyword>
<feature type="transmembrane region" description="Helical" evidence="13">
    <location>
        <begin position="207"/>
        <end position="227"/>
    </location>
</feature>
<evidence type="ECO:0000256" key="10">
    <source>
        <dbReference type="ARBA" id="ARBA00022989"/>
    </source>
</evidence>
<dbReference type="Pfam" id="PF00512">
    <property type="entry name" value="HisKA"/>
    <property type="match status" value="1"/>
</dbReference>
<dbReference type="SUPFAM" id="SSF55874">
    <property type="entry name" value="ATPase domain of HSP90 chaperone/DNA topoisomerase II/histidine kinase"/>
    <property type="match status" value="1"/>
</dbReference>
<dbReference type="InterPro" id="IPR036890">
    <property type="entry name" value="HATPase_C_sf"/>
</dbReference>
<keyword evidence="5" id="KW-0808">Transferase</keyword>
<keyword evidence="16" id="KW-1185">Reference proteome</keyword>
<organism evidence="15 16">
    <name type="scientific">Devosia lucknowensis</name>
    <dbReference type="NCBI Taxonomy" id="1096929"/>
    <lineage>
        <taxon>Bacteria</taxon>
        <taxon>Pseudomonadati</taxon>
        <taxon>Pseudomonadota</taxon>
        <taxon>Alphaproteobacteria</taxon>
        <taxon>Hyphomicrobiales</taxon>
        <taxon>Devosiaceae</taxon>
        <taxon>Devosia</taxon>
    </lineage>
</organism>
<dbReference type="GO" id="GO:0000155">
    <property type="term" value="F:phosphorelay sensor kinase activity"/>
    <property type="evidence" value="ECO:0007669"/>
    <property type="project" value="InterPro"/>
</dbReference>
<evidence type="ECO:0000256" key="7">
    <source>
        <dbReference type="ARBA" id="ARBA00022741"/>
    </source>
</evidence>
<protein>
    <recommendedName>
        <fullName evidence="3">histidine kinase</fullName>
        <ecNumber evidence="3">2.7.13.3</ecNumber>
    </recommendedName>
</protein>
<keyword evidence="7" id="KW-0547">Nucleotide-binding</keyword>
<dbReference type="Pfam" id="PF05231">
    <property type="entry name" value="MASE1"/>
    <property type="match status" value="1"/>
</dbReference>
<feature type="transmembrane region" description="Helical" evidence="13">
    <location>
        <begin position="131"/>
        <end position="156"/>
    </location>
</feature>
<dbReference type="Proteomes" id="UP000194474">
    <property type="component" value="Unassembled WGS sequence"/>
</dbReference>
<dbReference type="GO" id="GO:0000156">
    <property type="term" value="F:phosphorelay response regulator activity"/>
    <property type="evidence" value="ECO:0007669"/>
    <property type="project" value="TreeGrafter"/>
</dbReference>
<dbReference type="GO" id="GO:0005886">
    <property type="term" value="C:plasma membrane"/>
    <property type="evidence" value="ECO:0007669"/>
    <property type="project" value="UniProtKB-SubCell"/>
</dbReference>
<comment type="subcellular location">
    <subcellularLocation>
        <location evidence="2">Cell membrane</location>
        <topology evidence="2">Multi-pass membrane protein</topology>
    </subcellularLocation>
</comment>
<evidence type="ECO:0000256" key="1">
    <source>
        <dbReference type="ARBA" id="ARBA00000085"/>
    </source>
</evidence>